<dbReference type="PROSITE" id="PS00639">
    <property type="entry name" value="THIOL_PROTEASE_HIS"/>
    <property type="match status" value="1"/>
</dbReference>
<keyword evidence="3" id="KW-0378">Hydrolase</keyword>
<feature type="domain" description="Cathepsin propeptide inhibitor" evidence="9">
    <location>
        <begin position="31"/>
        <end position="87"/>
    </location>
</feature>
<dbReference type="SUPFAM" id="SSF54001">
    <property type="entry name" value="Cysteine proteinases"/>
    <property type="match status" value="1"/>
</dbReference>
<feature type="domain" description="Peptidase C1A papain C-terminal" evidence="8">
    <location>
        <begin position="114"/>
        <end position="325"/>
    </location>
</feature>
<sequence length="327" mass="36878">MRFELCYLVALGFFGVLGSDIPESENARQLYEEFKLKYKKSYSNDDDEYRFRVFKDNLFRVKQFQNMERGTAKYGVTQFSDLTAQEFNVKYLRSKFGGVPVDRMSVPSIGMAVEDDNFDWRNHGAVGPVLDQGDCGSCWAFSAIGNIEGQWFRKTDQLLQLSEQQLIDCDEVDEGCDGGSPPQAFKQIMEMGGLQLDSDYPYTESEGQCRMVPSDFKAYINGSKILPEDEEIQAQMLKEIGPLSSALNGNFLQFYKEGILHPQPALCDPQGLNHAVLTVGYGKEGRLPYWTVKNSWSTAFGEHGYFRIYRGDGSCGINTLVSTSIIL</sequence>
<dbReference type="InterPro" id="IPR000668">
    <property type="entry name" value="Peptidase_C1A_C"/>
</dbReference>
<evidence type="ECO:0000259" key="9">
    <source>
        <dbReference type="SMART" id="SM00848"/>
    </source>
</evidence>
<dbReference type="Gene3D" id="1.10.287.2250">
    <property type="match status" value="1"/>
</dbReference>
<dbReference type="GO" id="GO:0006508">
    <property type="term" value="P:proteolysis"/>
    <property type="evidence" value="ECO:0007669"/>
    <property type="project" value="UniProtKB-KW"/>
</dbReference>
<evidence type="ECO:0000259" key="8">
    <source>
        <dbReference type="SMART" id="SM00645"/>
    </source>
</evidence>
<evidence type="ECO:0000256" key="3">
    <source>
        <dbReference type="ARBA" id="ARBA00022801"/>
    </source>
</evidence>
<dbReference type="AlphaFoldDB" id="A0A4V3SFD9"/>
<dbReference type="InterPro" id="IPR039417">
    <property type="entry name" value="Peptidase_C1A_papain-like"/>
</dbReference>
<dbReference type="Proteomes" id="UP000308267">
    <property type="component" value="Unassembled WGS sequence"/>
</dbReference>
<dbReference type="GO" id="GO:0008234">
    <property type="term" value="F:cysteine-type peptidase activity"/>
    <property type="evidence" value="ECO:0007669"/>
    <property type="project" value="UniProtKB-KW"/>
</dbReference>
<dbReference type="PANTHER" id="PTHR12411">
    <property type="entry name" value="CYSTEINE PROTEASE FAMILY C1-RELATED"/>
    <property type="match status" value="1"/>
</dbReference>
<organism evidence="10 11">
    <name type="scientific">Opisthorchis felineus</name>
    <dbReference type="NCBI Taxonomy" id="147828"/>
    <lineage>
        <taxon>Eukaryota</taxon>
        <taxon>Metazoa</taxon>
        <taxon>Spiralia</taxon>
        <taxon>Lophotrochozoa</taxon>
        <taxon>Platyhelminthes</taxon>
        <taxon>Trematoda</taxon>
        <taxon>Digenea</taxon>
        <taxon>Opisthorchiida</taxon>
        <taxon>Opisthorchiata</taxon>
        <taxon>Opisthorchiidae</taxon>
        <taxon>Opisthorchis</taxon>
    </lineage>
</organism>
<evidence type="ECO:0000256" key="7">
    <source>
        <dbReference type="SAM" id="SignalP"/>
    </source>
</evidence>
<dbReference type="InterPro" id="IPR000169">
    <property type="entry name" value="Pept_cys_AS"/>
</dbReference>
<gene>
    <name evidence="10" type="ORF">CRM22_004437</name>
</gene>
<dbReference type="Pfam" id="PF08246">
    <property type="entry name" value="Inhibitor_I29"/>
    <property type="match status" value="1"/>
</dbReference>
<dbReference type="SMART" id="SM00848">
    <property type="entry name" value="Inhibitor_I29"/>
    <property type="match status" value="1"/>
</dbReference>
<feature type="chain" id="PRO_5020238092" description="Cathepsin F" evidence="7">
    <location>
        <begin position="19"/>
        <end position="327"/>
    </location>
</feature>
<evidence type="ECO:0008006" key="12">
    <source>
        <dbReference type="Google" id="ProtNLM"/>
    </source>
</evidence>
<feature type="signal peptide" evidence="7">
    <location>
        <begin position="1"/>
        <end position="18"/>
    </location>
</feature>
<dbReference type="InterPro" id="IPR025661">
    <property type="entry name" value="Pept_asp_AS"/>
</dbReference>
<dbReference type="InterPro" id="IPR025660">
    <property type="entry name" value="Pept_his_AS"/>
</dbReference>
<dbReference type="PROSITE" id="PS00139">
    <property type="entry name" value="THIOL_PROTEASE_CYS"/>
    <property type="match status" value="1"/>
</dbReference>
<protein>
    <recommendedName>
        <fullName evidence="12">Cathepsin F</fullName>
    </recommendedName>
</protein>
<keyword evidence="4" id="KW-0788">Thiol protease</keyword>
<dbReference type="STRING" id="147828.A0A4V3SFD9"/>
<dbReference type="EMBL" id="SJOL01006383">
    <property type="protein sequence ID" value="TGZ68094.1"/>
    <property type="molecule type" value="Genomic_DNA"/>
</dbReference>
<accession>A0A4V3SFD9</accession>
<evidence type="ECO:0000256" key="4">
    <source>
        <dbReference type="ARBA" id="ARBA00022807"/>
    </source>
</evidence>
<evidence type="ECO:0000256" key="6">
    <source>
        <dbReference type="ARBA" id="ARBA00023157"/>
    </source>
</evidence>
<comment type="caution">
    <text evidence="10">The sequence shown here is derived from an EMBL/GenBank/DDBJ whole genome shotgun (WGS) entry which is preliminary data.</text>
</comment>
<keyword evidence="11" id="KW-1185">Reference proteome</keyword>
<keyword evidence="7" id="KW-0732">Signal</keyword>
<dbReference type="PRINTS" id="PR00705">
    <property type="entry name" value="PAPAIN"/>
</dbReference>
<evidence type="ECO:0000313" key="11">
    <source>
        <dbReference type="Proteomes" id="UP000308267"/>
    </source>
</evidence>
<proteinExistence type="inferred from homology"/>
<dbReference type="InterPro" id="IPR038765">
    <property type="entry name" value="Papain-like_cys_pep_sf"/>
</dbReference>
<comment type="similarity">
    <text evidence="1">Belongs to the peptidase C1 family.</text>
</comment>
<keyword evidence="6" id="KW-1015">Disulfide bond</keyword>
<dbReference type="PROSITE" id="PS00640">
    <property type="entry name" value="THIOL_PROTEASE_ASN"/>
    <property type="match status" value="1"/>
</dbReference>
<evidence type="ECO:0000256" key="5">
    <source>
        <dbReference type="ARBA" id="ARBA00023145"/>
    </source>
</evidence>
<dbReference type="InterPro" id="IPR013201">
    <property type="entry name" value="Prot_inhib_I29"/>
</dbReference>
<reference evidence="10 11" key="1">
    <citation type="journal article" date="2019" name="BMC Genomics">
        <title>New insights from Opisthorchis felineus genome: update on genomics of the epidemiologically important liver flukes.</title>
        <authorList>
            <person name="Ershov N.I."/>
            <person name="Mordvinov V.A."/>
            <person name="Prokhortchouk E.B."/>
            <person name="Pakharukova M.Y."/>
            <person name="Gunbin K.V."/>
            <person name="Ustyantsev K."/>
            <person name="Genaev M.A."/>
            <person name="Blinov A.G."/>
            <person name="Mazur A."/>
            <person name="Boulygina E."/>
            <person name="Tsygankova S."/>
            <person name="Khrameeva E."/>
            <person name="Chekanov N."/>
            <person name="Fan G."/>
            <person name="Xiao A."/>
            <person name="Zhang H."/>
            <person name="Xu X."/>
            <person name="Yang H."/>
            <person name="Solovyev V."/>
            <person name="Lee S.M."/>
            <person name="Liu X."/>
            <person name="Afonnikov D.A."/>
            <person name="Skryabin K.G."/>
        </authorList>
    </citation>
    <scope>NUCLEOTIDE SEQUENCE [LARGE SCALE GENOMIC DNA]</scope>
    <source>
        <strain evidence="10">AK-0245</strain>
        <tissue evidence="10">Whole organism</tissue>
    </source>
</reference>
<evidence type="ECO:0000256" key="1">
    <source>
        <dbReference type="ARBA" id="ARBA00008455"/>
    </source>
</evidence>
<dbReference type="InterPro" id="IPR013128">
    <property type="entry name" value="Peptidase_C1A"/>
</dbReference>
<keyword evidence="2" id="KW-0645">Protease</keyword>
<name>A0A4V3SFD9_OPIFE</name>
<dbReference type="CDD" id="cd02248">
    <property type="entry name" value="Peptidase_C1A"/>
    <property type="match status" value="1"/>
</dbReference>
<dbReference type="OrthoDB" id="387093at2759"/>
<evidence type="ECO:0000313" key="10">
    <source>
        <dbReference type="EMBL" id="TGZ68094.1"/>
    </source>
</evidence>
<dbReference type="Gene3D" id="3.90.70.10">
    <property type="entry name" value="Cysteine proteinases"/>
    <property type="match status" value="1"/>
</dbReference>
<dbReference type="Pfam" id="PF00112">
    <property type="entry name" value="Peptidase_C1"/>
    <property type="match status" value="1"/>
</dbReference>
<evidence type="ECO:0000256" key="2">
    <source>
        <dbReference type="ARBA" id="ARBA00022670"/>
    </source>
</evidence>
<keyword evidence="5" id="KW-0865">Zymogen</keyword>
<dbReference type="SMART" id="SM00645">
    <property type="entry name" value="Pept_C1"/>
    <property type="match status" value="1"/>
</dbReference>